<gene>
    <name evidence="1" type="ORF">F0562_034624</name>
</gene>
<name>A0A5J5AAF4_9ASTE</name>
<accession>A0A5J5AAF4</accession>
<proteinExistence type="predicted"/>
<organism evidence="1 2">
    <name type="scientific">Nyssa sinensis</name>
    <dbReference type="NCBI Taxonomy" id="561372"/>
    <lineage>
        <taxon>Eukaryota</taxon>
        <taxon>Viridiplantae</taxon>
        <taxon>Streptophyta</taxon>
        <taxon>Embryophyta</taxon>
        <taxon>Tracheophyta</taxon>
        <taxon>Spermatophyta</taxon>
        <taxon>Magnoliopsida</taxon>
        <taxon>eudicotyledons</taxon>
        <taxon>Gunneridae</taxon>
        <taxon>Pentapetalae</taxon>
        <taxon>asterids</taxon>
        <taxon>Cornales</taxon>
        <taxon>Nyssaceae</taxon>
        <taxon>Nyssa</taxon>
    </lineage>
</organism>
<evidence type="ECO:0000313" key="2">
    <source>
        <dbReference type="Proteomes" id="UP000325577"/>
    </source>
</evidence>
<dbReference type="Proteomes" id="UP000325577">
    <property type="component" value="Linkage Group LG21"/>
</dbReference>
<keyword evidence="2" id="KW-1185">Reference proteome</keyword>
<dbReference type="EMBL" id="CM018045">
    <property type="protein sequence ID" value="KAA8527279.1"/>
    <property type="molecule type" value="Genomic_DNA"/>
</dbReference>
<reference evidence="1 2" key="1">
    <citation type="submission" date="2019-09" db="EMBL/GenBank/DDBJ databases">
        <title>A chromosome-level genome assembly of the Chinese tupelo Nyssa sinensis.</title>
        <authorList>
            <person name="Yang X."/>
            <person name="Kang M."/>
            <person name="Yang Y."/>
            <person name="Xiong H."/>
            <person name="Wang M."/>
            <person name="Zhang Z."/>
            <person name="Wang Z."/>
            <person name="Wu H."/>
            <person name="Ma T."/>
            <person name="Liu J."/>
            <person name="Xi Z."/>
        </authorList>
    </citation>
    <scope>NUCLEOTIDE SEQUENCE [LARGE SCALE GENOMIC DNA]</scope>
    <source>
        <strain evidence="1">J267</strain>
        <tissue evidence="1">Leaf</tissue>
    </source>
</reference>
<sequence length="71" mass="8085">MKHANLWRTFTTIQATFLTKLSRDGAQSTQLILVYFTSDSSNPFNSLQSIWVSAKTLPFHRFDPKHIQGTG</sequence>
<dbReference type="AlphaFoldDB" id="A0A5J5AAF4"/>
<evidence type="ECO:0000313" key="1">
    <source>
        <dbReference type="EMBL" id="KAA8527279.1"/>
    </source>
</evidence>
<protein>
    <submittedName>
        <fullName evidence="1">Uncharacterized protein</fullName>
    </submittedName>
</protein>